<dbReference type="Pfam" id="PF22692">
    <property type="entry name" value="LlgE_F_G_D1"/>
    <property type="match status" value="1"/>
</dbReference>
<evidence type="ECO:0000256" key="4">
    <source>
        <dbReference type="RuleBase" id="RU362116"/>
    </source>
</evidence>
<feature type="domain" description="Flagellar basal body rod protein N-terminal" evidence="5">
    <location>
        <begin position="6"/>
        <end position="35"/>
    </location>
</feature>
<dbReference type="NCBIfam" id="NF009332">
    <property type="entry name" value="PRK12690.1"/>
    <property type="match status" value="1"/>
</dbReference>
<protein>
    <recommendedName>
        <fullName evidence="4">Flagellar basal-body rod protein FlgF</fullName>
    </recommendedName>
</protein>
<evidence type="ECO:0000313" key="8">
    <source>
        <dbReference type="EMBL" id="MCQ0969113.1"/>
    </source>
</evidence>
<organism evidence="8 9">
    <name type="scientific">Paracoccus albicereus</name>
    <dbReference type="NCBI Taxonomy" id="2922394"/>
    <lineage>
        <taxon>Bacteria</taxon>
        <taxon>Pseudomonadati</taxon>
        <taxon>Pseudomonadota</taxon>
        <taxon>Alphaproteobacteria</taxon>
        <taxon>Rhodobacterales</taxon>
        <taxon>Paracoccaceae</taxon>
        <taxon>Paracoccus</taxon>
    </lineage>
</organism>
<dbReference type="PROSITE" id="PS00588">
    <property type="entry name" value="FLAGELLA_BB_ROD"/>
    <property type="match status" value="1"/>
</dbReference>
<dbReference type="NCBIfam" id="TIGR03506">
    <property type="entry name" value="FlgEFG_subfam"/>
    <property type="match status" value="1"/>
</dbReference>
<evidence type="ECO:0000256" key="1">
    <source>
        <dbReference type="ARBA" id="ARBA00004117"/>
    </source>
</evidence>
<dbReference type="Pfam" id="PF00460">
    <property type="entry name" value="Flg_bb_rod"/>
    <property type="match status" value="1"/>
</dbReference>
<geneLocation type="plasmid" evidence="8">
    <name>unnamed1</name>
</geneLocation>
<dbReference type="InterPro" id="IPR012836">
    <property type="entry name" value="FlgF"/>
</dbReference>
<proteinExistence type="inferred from homology"/>
<keyword evidence="9" id="KW-1185">Reference proteome</keyword>
<reference evidence="8 9" key="1">
    <citation type="submission" date="2022-03" db="EMBL/GenBank/DDBJ databases">
        <authorList>
            <person name="He Y."/>
        </authorList>
    </citation>
    <scope>NUCLEOTIDE SEQUENCE [LARGE SCALE GENOMIC DNA]</scope>
    <source>
        <strain evidence="8 9">TK19116</strain>
        <plasmid evidence="8">unnamed1</plasmid>
    </source>
</reference>
<feature type="domain" description="Flagellar basal-body/hook protein C-terminal" evidence="6">
    <location>
        <begin position="190"/>
        <end position="233"/>
    </location>
</feature>
<keyword evidence="8" id="KW-0966">Cell projection</keyword>
<keyword evidence="8" id="KW-0282">Flagellum</keyword>
<comment type="subcellular location">
    <subcellularLocation>
        <location evidence="1 4">Bacterial flagellum basal body</location>
    </subcellularLocation>
</comment>
<gene>
    <name evidence="8" type="ORF">MLD63_01520</name>
</gene>
<evidence type="ECO:0000259" key="7">
    <source>
        <dbReference type="Pfam" id="PF22692"/>
    </source>
</evidence>
<accession>A0ABT1MLE3</accession>
<dbReference type="InterPro" id="IPR020013">
    <property type="entry name" value="Flagellar_FlgE/F/G"/>
</dbReference>
<dbReference type="SUPFAM" id="SSF117143">
    <property type="entry name" value="Flagellar hook protein flgE"/>
    <property type="match status" value="1"/>
</dbReference>
<dbReference type="EMBL" id="JAKZEU010000001">
    <property type="protein sequence ID" value="MCQ0969113.1"/>
    <property type="molecule type" value="Genomic_DNA"/>
</dbReference>
<name>A0ABT1MLE3_9RHOB</name>
<evidence type="ECO:0000259" key="6">
    <source>
        <dbReference type="Pfam" id="PF06429"/>
    </source>
</evidence>
<dbReference type="InterPro" id="IPR037925">
    <property type="entry name" value="FlgE/F/G-like"/>
</dbReference>
<keyword evidence="8" id="KW-0969">Cilium</keyword>
<dbReference type="RefSeq" id="WP_255328075.1">
    <property type="nucleotide sequence ID" value="NZ_JAKZEU010000001.1"/>
</dbReference>
<comment type="similarity">
    <text evidence="2 4">Belongs to the flagella basal body rod proteins family.</text>
</comment>
<keyword evidence="3 4" id="KW-0975">Bacterial flagellum</keyword>
<dbReference type="PANTHER" id="PTHR30435:SF19">
    <property type="entry name" value="FLAGELLAR BASAL-BODY ROD PROTEIN FLGG"/>
    <property type="match status" value="1"/>
</dbReference>
<comment type="subunit">
    <text evidence="4">The basal body constitutes a major portion of the flagellar organelle and consists of five rings (E,L,P,S, and M) mounted on a central rod. The rod consists of about 26 subunits of FlgG in the distal portion, and FlgB, FlgC and FlgF are thought to build up the proximal portion of the rod with about 6 subunits each.</text>
</comment>
<dbReference type="InterPro" id="IPR001444">
    <property type="entry name" value="Flag_bb_rod_N"/>
</dbReference>
<dbReference type="InterPro" id="IPR019776">
    <property type="entry name" value="Flagellar_basal_body_rod_CS"/>
</dbReference>
<dbReference type="Pfam" id="PF06429">
    <property type="entry name" value="Flg_bbr_C"/>
    <property type="match status" value="1"/>
</dbReference>
<dbReference type="InterPro" id="IPR053967">
    <property type="entry name" value="LlgE_F_G-like_D1"/>
</dbReference>
<evidence type="ECO:0000256" key="3">
    <source>
        <dbReference type="ARBA" id="ARBA00023143"/>
    </source>
</evidence>
<feature type="domain" description="Flagellar hook protein FlgE/F/G-like D1" evidence="7">
    <location>
        <begin position="82"/>
        <end position="148"/>
    </location>
</feature>
<dbReference type="PANTHER" id="PTHR30435">
    <property type="entry name" value="FLAGELLAR PROTEIN"/>
    <property type="match status" value="1"/>
</dbReference>
<evidence type="ECO:0000259" key="5">
    <source>
        <dbReference type="Pfam" id="PF00460"/>
    </source>
</evidence>
<evidence type="ECO:0000313" key="9">
    <source>
        <dbReference type="Proteomes" id="UP001203945"/>
    </source>
</evidence>
<evidence type="ECO:0000256" key="2">
    <source>
        <dbReference type="ARBA" id="ARBA00009677"/>
    </source>
</evidence>
<dbReference type="Proteomes" id="UP001203945">
    <property type="component" value="Unassembled WGS sequence"/>
</dbReference>
<comment type="caution">
    <text evidence="8">The sequence shown here is derived from an EMBL/GenBank/DDBJ whole genome shotgun (WGS) entry which is preliminary data.</text>
</comment>
<dbReference type="NCBIfam" id="TIGR02490">
    <property type="entry name" value="flgF"/>
    <property type="match status" value="1"/>
</dbReference>
<keyword evidence="8" id="KW-0614">Plasmid</keyword>
<dbReference type="InterPro" id="IPR010930">
    <property type="entry name" value="Flg_bb/hook_C_dom"/>
</dbReference>
<sequence>MDNAIYASLTRQSGLMREMRVVANNIANANTTGYRREGVIFAEHLTALDRRGDTLSMADARGRMIDLHQGVLSQTNGAYDLAIEGEGFFMVATPDGDRLTRAGAFMPSAEGELMNADGHRLLDGGGAPVVVPAGLGPISIGPDGTLSAEGQPIAQVGVFAEPPGEQITHDGGTTFAFETQPEAIENPRVRQGFLEESNVDPVFEISRMIEVQRAYELGQTFLDREDQRIRSVISSMSR</sequence>